<proteinExistence type="inferred from homology"/>
<dbReference type="SUPFAM" id="SSF81301">
    <property type="entry name" value="Nucleotidyltransferase"/>
    <property type="match status" value="1"/>
</dbReference>
<sequence length="119" mass="13369">MTQPINNNETPKTPDTPKELKDAVVAVLEEKGAKDIVVLDMTEKSSIADYFVVATGKNVSNVRALSEHLEEKLEEQGVFAARKEGLTDARWVVVDYNSVIVHIFNGDTRDFYSLETLWK</sequence>
<evidence type="ECO:0000313" key="4">
    <source>
        <dbReference type="Proteomes" id="UP000886891"/>
    </source>
</evidence>
<dbReference type="PANTHER" id="PTHR21043">
    <property type="entry name" value="IOJAP SUPERFAMILY ORTHOLOG"/>
    <property type="match status" value="1"/>
</dbReference>
<dbReference type="Gene3D" id="3.30.460.10">
    <property type="entry name" value="Beta Polymerase, domain 2"/>
    <property type="match status" value="1"/>
</dbReference>
<dbReference type="GO" id="GO:0005737">
    <property type="term" value="C:cytoplasm"/>
    <property type="evidence" value="ECO:0007669"/>
    <property type="project" value="UniProtKB-SubCell"/>
</dbReference>
<evidence type="ECO:0000256" key="2">
    <source>
        <dbReference type="HAMAP-Rule" id="MF_01477"/>
    </source>
</evidence>
<keyword evidence="2" id="KW-0810">Translation regulation</keyword>
<protein>
    <recommendedName>
        <fullName evidence="2">Ribosomal silencing factor RsfS</fullName>
    </recommendedName>
</protein>
<keyword evidence="2" id="KW-0963">Cytoplasm</keyword>
<evidence type="ECO:0000313" key="3">
    <source>
        <dbReference type="EMBL" id="HIV00904.1"/>
    </source>
</evidence>
<dbReference type="NCBIfam" id="TIGR00090">
    <property type="entry name" value="rsfS_iojap_ybeB"/>
    <property type="match status" value="1"/>
</dbReference>
<dbReference type="GO" id="GO:0017148">
    <property type="term" value="P:negative regulation of translation"/>
    <property type="evidence" value="ECO:0007669"/>
    <property type="project" value="UniProtKB-UniRule"/>
</dbReference>
<dbReference type="PANTHER" id="PTHR21043:SF0">
    <property type="entry name" value="MITOCHONDRIAL ASSEMBLY OF RIBOSOMAL LARGE SUBUNIT PROTEIN 1"/>
    <property type="match status" value="1"/>
</dbReference>
<comment type="function">
    <text evidence="2">Functions as a ribosomal silencing factor. Interacts with ribosomal protein uL14 (rplN), blocking formation of intersubunit bridge B8. Prevents association of the 30S and 50S ribosomal subunits and the formation of functional ribosomes, thus repressing translation.</text>
</comment>
<organism evidence="3 4">
    <name type="scientific">Candidatus Stercoripulliclostridium merdipullorum</name>
    <dbReference type="NCBI Taxonomy" id="2840952"/>
    <lineage>
        <taxon>Bacteria</taxon>
        <taxon>Bacillati</taxon>
        <taxon>Bacillota</taxon>
        <taxon>Clostridia</taxon>
        <taxon>Eubacteriales</taxon>
        <taxon>Candidatus Stercoripulliclostridium</taxon>
    </lineage>
</organism>
<keyword evidence="2" id="KW-0678">Repressor</keyword>
<dbReference type="InterPro" id="IPR004394">
    <property type="entry name" value="Iojap/RsfS/C7orf30"/>
</dbReference>
<dbReference type="InterPro" id="IPR043519">
    <property type="entry name" value="NT_sf"/>
</dbReference>
<reference evidence="3" key="1">
    <citation type="submission" date="2020-10" db="EMBL/GenBank/DDBJ databases">
        <authorList>
            <person name="Gilroy R."/>
        </authorList>
    </citation>
    <scope>NUCLEOTIDE SEQUENCE</scope>
    <source>
        <strain evidence="3">23406</strain>
    </source>
</reference>
<name>A0A9D1NDX2_9FIRM</name>
<comment type="subunit">
    <text evidence="2">Interacts with ribosomal protein uL14 (rplN).</text>
</comment>
<reference evidence="3" key="2">
    <citation type="journal article" date="2021" name="PeerJ">
        <title>Extensive microbial diversity within the chicken gut microbiome revealed by metagenomics and culture.</title>
        <authorList>
            <person name="Gilroy R."/>
            <person name="Ravi A."/>
            <person name="Getino M."/>
            <person name="Pursley I."/>
            <person name="Horton D.L."/>
            <person name="Alikhan N.F."/>
            <person name="Baker D."/>
            <person name="Gharbi K."/>
            <person name="Hall N."/>
            <person name="Watson M."/>
            <person name="Adriaenssens E.M."/>
            <person name="Foster-Nyarko E."/>
            <person name="Jarju S."/>
            <person name="Secka A."/>
            <person name="Antonio M."/>
            <person name="Oren A."/>
            <person name="Chaudhuri R.R."/>
            <person name="La Ragione R."/>
            <person name="Hildebrand F."/>
            <person name="Pallen M.J."/>
        </authorList>
    </citation>
    <scope>NUCLEOTIDE SEQUENCE</scope>
    <source>
        <strain evidence="3">23406</strain>
    </source>
</reference>
<comment type="subcellular location">
    <subcellularLocation>
        <location evidence="2">Cytoplasm</location>
    </subcellularLocation>
</comment>
<dbReference type="EMBL" id="DVOH01000058">
    <property type="protein sequence ID" value="HIV00904.1"/>
    <property type="molecule type" value="Genomic_DNA"/>
</dbReference>
<dbReference type="HAMAP" id="MF_01477">
    <property type="entry name" value="Iojap_RsfS"/>
    <property type="match status" value="1"/>
</dbReference>
<dbReference type="Proteomes" id="UP000886891">
    <property type="component" value="Unassembled WGS sequence"/>
</dbReference>
<dbReference type="GO" id="GO:0042256">
    <property type="term" value="P:cytosolic ribosome assembly"/>
    <property type="evidence" value="ECO:0007669"/>
    <property type="project" value="UniProtKB-UniRule"/>
</dbReference>
<gene>
    <name evidence="2 3" type="primary">rsfS</name>
    <name evidence="3" type="ORF">IAB14_07325</name>
</gene>
<dbReference type="GO" id="GO:0043023">
    <property type="term" value="F:ribosomal large subunit binding"/>
    <property type="evidence" value="ECO:0007669"/>
    <property type="project" value="TreeGrafter"/>
</dbReference>
<comment type="similarity">
    <text evidence="1 2">Belongs to the Iojap/RsfS family.</text>
</comment>
<dbReference type="Pfam" id="PF02410">
    <property type="entry name" value="RsfS"/>
    <property type="match status" value="1"/>
</dbReference>
<comment type="caution">
    <text evidence="3">The sequence shown here is derived from an EMBL/GenBank/DDBJ whole genome shotgun (WGS) entry which is preliminary data.</text>
</comment>
<dbReference type="GO" id="GO:0090071">
    <property type="term" value="P:negative regulation of ribosome biogenesis"/>
    <property type="evidence" value="ECO:0007669"/>
    <property type="project" value="UniProtKB-UniRule"/>
</dbReference>
<dbReference type="AlphaFoldDB" id="A0A9D1NDX2"/>
<accession>A0A9D1NDX2</accession>
<evidence type="ECO:0000256" key="1">
    <source>
        <dbReference type="ARBA" id="ARBA00010574"/>
    </source>
</evidence>